<dbReference type="GO" id="GO:0006753">
    <property type="term" value="P:nucleoside phosphate metabolic process"/>
    <property type="evidence" value="ECO:0007669"/>
    <property type="project" value="TreeGrafter"/>
</dbReference>
<dbReference type="Gene3D" id="3.90.79.10">
    <property type="entry name" value="Nucleoside Triphosphate Pyrophosphohydrolase"/>
    <property type="match status" value="1"/>
</dbReference>
<evidence type="ECO:0000256" key="7">
    <source>
        <dbReference type="ARBA" id="ARBA00032272"/>
    </source>
</evidence>
<dbReference type="PROSITE" id="PS51462">
    <property type="entry name" value="NUDIX"/>
    <property type="match status" value="1"/>
</dbReference>
<evidence type="ECO:0000256" key="6">
    <source>
        <dbReference type="ARBA" id="ARBA00032162"/>
    </source>
</evidence>
<name>A0A1I4QTW9_9BACT</name>
<comment type="catalytic activity">
    <reaction evidence="1">
        <text>GDP-alpha-D-mannose + H2O = alpha-D-mannose 1-phosphate + GMP + 2 H(+)</text>
        <dbReference type="Rhea" id="RHEA:27978"/>
        <dbReference type="ChEBI" id="CHEBI:15377"/>
        <dbReference type="ChEBI" id="CHEBI:15378"/>
        <dbReference type="ChEBI" id="CHEBI:57527"/>
        <dbReference type="ChEBI" id="CHEBI:58115"/>
        <dbReference type="ChEBI" id="CHEBI:58409"/>
    </reaction>
</comment>
<dbReference type="STRING" id="39841.SAMN05660836_00222"/>
<dbReference type="GO" id="GO:0016787">
    <property type="term" value="F:hydrolase activity"/>
    <property type="evidence" value="ECO:0007669"/>
    <property type="project" value="UniProtKB-KW"/>
</dbReference>
<dbReference type="PANTHER" id="PTHR11839:SF18">
    <property type="entry name" value="NUDIX HYDROLASE DOMAIN-CONTAINING PROTEIN"/>
    <property type="match status" value="1"/>
</dbReference>
<sequence length="178" mass="19915">MEKFVDTLGVLTVPNFTVHLDEVILKTGRISRRIRIDHPRAVAVIPLIDEERILMVRQYRYALGKDTLEIPAGKVDRNESLYDAVLRELKEETGYTAEDLTPLISFYPAVAYSNEVIDIFLARNLKKLCEPLDEDEISSVEIVHLREALDMIKSGAVKDGKTIIAIFSLFVGVGNAGG</sequence>
<dbReference type="Proteomes" id="UP000199611">
    <property type="component" value="Unassembled WGS sequence"/>
</dbReference>
<dbReference type="InterPro" id="IPR015797">
    <property type="entry name" value="NUDIX_hydrolase-like_dom_sf"/>
</dbReference>
<keyword evidence="10" id="KW-1185">Reference proteome</keyword>
<dbReference type="Pfam" id="PF00293">
    <property type="entry name" value="NUDIX"/>
    <property type="match status" value="1"/>
</dbReference>
<dbReference type="InterPro" id="IPR020084">
    <property type="entry name" value="NUDIX_hydrolase_CS"/>
</dbReference>
<evidence type="ECO:0000256" key="4">
    <source>
        <dbReference type="ARBA" id="ARBA00016377"/>
    </source>
</evidence>
<feature type="domain" description="Nudix hydrolase" evidence="8">
    <location>
        <begin position="37"/>
        <end position="170"/>
    </location>
</feature>
<accession>A0A1I4QTW9</accession>
<evidence type="ECO:0000256" key="5">
    <source>
        <dbReference type="ARBA" id="ARBA00022801"/>
    </source>
</evidence>
<dbReference type="PANTHER" id="PTHR11839">
    <property type="entry name" value="UDP/ADP-SUGAR PYROPHOSPHATASE"/>
    <property type="match status" value="1"/>
</dbReference>
<evidence type="ECO:0000256" key="2">
    <source>
        <dbReference type="ARBA" id="ARBA00001946"/>
    </source>
</evidence>
<proteinExistence type="inferred from homology"/>
<evidence type="ECO:0000313" key="10">
    <source>
        <dbReference type="Proteomes" id="UP000199611"/>
    </source>
</evidence>
<keyword evidence="5" id="KW-0378">Hydrolase</keyword>
<dbReference type="RefSeq" id="WP_093392805.1">
    <property type="nucleotide sequence ID" value="NZ_FOUU01000001.1"/>
</dbReference>
<gene>
    <name evidence="9" type="ORF">SAMN05660836_00222</name>
</gene>
<comment type="similarity">
    <text evidence="3">Belongs to the Nudix hydrolase family. NudK subfamily.</text>
</comment>
<dbReference type="PROSITE" id="PS00893">
    <property type="entry name" value="NUDIX_BOX"/>
    <property type="match status" value="1"/>
</dbReference>
<dbReference type="EMBL" id="FOUU01000001">
    <property type="protein sequence ID" value="SFM43508.1"/>
    <property type="molecule type" value="Genomic_DNA"/>
</dbReference>
<dbReference type="SUPFAM" id="SSF55811">
    <property type="entry name" value="Nudix"/>
    <property type="match status" value="1"/>
</dbReference>
<reference evidence="9 10" key="1">
    <citation type="submission" date="2016-10" db="EMBL/GenBank/DDBJ databases">
        <authorList>
            <person name="de Groot N.N."/>
        </authorList>
    </citation>
    <scope>NUCLEOTIDE SEQUENCE [LARGE SCALE GENOMIC DNA]</scope>
    <source>
        <strain evidence="9 10">DSM 9990</strain>
    </source>
</reference>
<evidence type="ECO:0000259" key="8">
    <source>
        <dbReference type="PROSITE" id="PS51462"/>
    </source>
</evidence>
<dbReference type="InterPro" id="IPR000086">
    <property type="entry name" value="NUDIX_hydrolase_dom"/>
</dbReference>
<dbReference type="OrthoDB" id="9806150at2"/>
<evidence type="ECO:0000313" key="9">
    <source>
        <dbReference type="EMBL" id="SFM43508.1"/>
    </source>
</evidence>
<organism evidence="9 10">
    <name type="scientific">Thermodesulforhabdus norvegica</name>
    <dbReference type="NCBI Taxonomy" id="39841"/>
    <lineage>
        <taxon>Bacteria</taxon>
        <taxon>Pseudomonadati</taxon>
        <taxon>Thermodesulfobacteriota</taxon>
        <taxon>Syntrophobacteria</taxon>
        <taxon>Syntrophobacterales</taxon>
        <taxon>Thermodesulforhabdaceae</taxon>
        <taxon>Thermodesulforhabdus</taxon>
    </lineage>
</organism>
<dbReference type="GO" id="GO:0019693">
    <property type="term" value="P:ribose phosphate metabolic process"/>
    <property type="evidence" value="ECO:0007669"/>
    <property type="project" value="TreeGrafter"/>
</dbReference>
<comment type="cofactor">
    <cofactor evidence="2">
        <name>Mg(2+)</name>
        <dbReference type="ChEBI" id="CHEBI:18420"/>
    </cofactor>
</comment>
<dbReference type="CDD" id="cd03424">
    <property type="entry name" value="NUDIX_ADPRase_Nudt5_UGPPase_Nudt14"/>
    <property type="match status" value="1"/>
</dbReference>
<evidence type="ECO:0000256" key="1">
    <source>
        <dbReference type="ARBA" id="ARBA00000847"/>
    </source>
</evidence>
<evidence type="ECO:0000256" key="3">
    <source>
        <dbReference type="ARBA" id="ARBA00007275"/>
    </source>
</evidence>
<dbReference type="AlphaFoldDB" id="A0A1I4QTW9"/>
<protein>
    <recommendedName>
        <fullName evidence="4">GDP-mannose pyrophosphatase</fullName>
    </recommendedName>
    <alternativeName>
        <fullName evidence="6">GDP-mannose hydrolase</fullName>
    </alternativeName>
    <alternativeName>
        <fullName evidence="7">GDPMK</fullName>
    </alternativeName>
</protein>